<dbReference type="PANTHER" id="PTHR43649">
    <property type="entry name" value="ARABINOSE-BINDING PROTEIN-RELATED"/>
    <property type="match status" value="1"/>
</dbReference>
<dbReference type="PANTHER" id="PTHR43649:SF12">
    <property type="entry name" value="DIACETYLCHITOBIOSE BINDING PROTEIN DASA"/>
    <property type="match status" value="1"/>
</dbReference>
<dbReference type="EMBL" id="JAGGLB010000010">
    <property type="protein sequence ID" value="MBP1991754.1"/>
    <property type="molecule type" value="Genomic_DNA"/>
</dbReference>
<dbReference type="Gene3D" id="3.40.190.10">
    <property type="entry name" value="Periplasmic binding protein-like II"/>
    <property type="match status" value="1"/>
</dbReference>
<evidence type="ECO:0000256" key="1">
    <source>
        <dbReference type="SAM" id="MobiDB-lite"/>
    </source>
</evidence>
<dbReference type="InterPro" id="IPR050490">
    <property type="entry name" value="Bact_solute-bd_prot1"/>
</dbReference>
<feature type="signal peptide" evidence="2">
    <location>
        <begin position="1"/>
        <end position="23"/>
    </location>
</feature>
<feature type="compositionally biased region" description="Polar residues" evidence="1">
    <location>
        <begin position="28"/>
        <end position="46"/>
    </location>
</feature>
<dbReference type="Proteomes" id="UP001519287">
    <property type="component" value="Unassembled WGS sequence"/>
</dbReference>
<dbReference type="InterPro" id="IPR006059">
    <property type="entry name" value="SBP"/>
</dbReference>
<reference evidence="3 4" key="1">
    <citation type="submission" date="2021-03" db="EMBL/GenBank/DDBJ databases">
        <title>Genomic Encyclopedia of Type Strains, Phase IV (KMG-IV): sequencing the most valuable type-strain genomes for metagenomic binning, comparative biology and taxonomic classification.</title>
        <authorList>
            <person name="Goeker M."/>
        </authorList>
    </citation>
    <scope>NUCLEOTIDE SEQUENCE [LARGE SCALE GENOMIC DNA]</scope>
    <source>
        <strain evidence="3 4">DSM 26048</strain>
    </source>
</reference>
<feature type="chain" id="PRO_5047251416" evidence="2">
    <location>
        <begin position="24"/>
        <end position="456"/>
    </location>
</feature>
<feature type="compositionally biased region" description="Low complexity" evidence="1">
    <location>
        <begin position="47"/>
        <end position="56"/>
    </location>
</feature>
<evidence type="ECO:0000313" key="3">
    <source>
        <dbReference type="EMBL" id="MBP1991754.1"/>
    </source>
</evidence>
<accession>A0ABS4IYY6</accession>
<dbReference type="CDD" id="cd13585">
    <property type="entry name" value="PBP2_TMBP_like"/>
    <property type="match status" value="1"/>
</dbReference>
<keyword evidence="3" id="KW-0813">Transport</keyword>
<comment type="caution">
    <text evidence="3">The sequence shown here is derived from an EMBL/GenBank/DDBJ whole genome shotgun (WGS) entry which is preliminary data.</text>
</comment>
<dbReference type="SUPFAM" id="SSF53850">
    <property type="entry name" value="Periplasmic binding protein-like II"/>
    <property type="match status" value="1"/>
</dbReference>
<organism evidence="3 4">
    <name type="scientific">Paenibacillus eucommiae</name>
    <dbReference type="NCBI Taxonomy" id="1355755"/>
    <lineage>
        <taxon>Bacteria</taxon>
        <taxon>Bacillati</taxon>
        <taxon>Bacillota</taxon>
        <taxon>Bacilli</taxon>
        <taxon>Bacillales</taxon>
        <taxon>Paenibacillaceae</taxon>
        <taxon>Paenibacillus</taxon>
    </lineage>
</organism>
<evidence type="ECO:0000256" key="2">
    <source>
        <dbReference type="SAM" id="SignalP"/>
    </source>
</evidence>
<keyword evidence="2" id="KW-0732">Signal</keyword>
<gene>
    <name evidence="3" type="ORF">J2Z66_003361</name>
</gene>
<evidence type="ECO:0000313" key="4">
    <source>
        <dbReference type="Proteomes" id="UP001519287"/>
    </source>
</evidence>
<sequence>MENKVGIFKILMLIALITTLLNACSGNNNPNEQTTEPGPEANTNKETSTSTSTSTTQPDTKPVTIRVGVINDPSETANVQAVADILKKDFPHITVKIEPYIGDMKQKALLQAASGDLPDVTWMGDGYVREFADAGILEPLNDYIKQYGVDTSDIYPAMLAYGTVGDTVYMLPRDALHMVMMVNTTLLKQEGLSLPPNDWDWATFLEYTKKLTKRDASGKTTQWGVNIAPIGPTIWGPCAQGRGVNYLNKETGKVQFSDPKVVQGLTDCWSLVKEGVSVDPFGEYPEDPFYAGKVAFLVSAKWAAEGVNNAAIAKGFEWDVATFPKLPGKRAVGSGTSGYSVYAKSKHKEAAAAFVTAFVKKEGQEAFMKVGNGVPILMSMKDSLDWQNNPVPGKNVSAYTAFPEDDVLKEHELLFSAKKANAISSGVLAAYQKYMEGTMSLDDSLKELDESINAME</sequence>
<dbReference type="RefSeq" id="WP_209972487.1">
    <property type="nucleotide sequence ID" value="NZ_JAGGLB010000010.1"/>
</dbReference>
<feature type="region of interest" description="Disordered" evidence="1">
    <location>
        <begin position="28"/>
        <end position="61"/>
    </location>
</feature>
<proteinExistence type="predicted"/>
<keyword evidence="4" id="KW-1185">Reference proteome</keyword>
<dbReference type="Pfam" id="PF01547">
    <property type="entry name" value="SBP_bac_1"/>
    <property type="match status" value="1"/>
</dbReference>
<protein>
    <submittedName>
        <fullName evidence="3">Multiple sugar transport system substrate-binding protein</fullName>
    </submittedName>
</protein>
<keyword evidence="3" id="KW-0762">Sugar transport</keyword>
<name>A0ABS4IYY6_9BACL</name>